<sequence length="16" mass="1877">MRQNHAEHPAMSFSHP</sequence>
<dbReference type="EMBL" id="GBXM01026616">
    <property type="protein sequence ID" value="JAH81961.1"/>
    <property type="molecule type" value="Transcribed_RNA"/>
</dbReference>
<reference evidence="1" key="1">
    <citation type="submission" date="2014-11" db="EMBL/GenBank/DDBJ databases">
        <authorList>
            <person name="Amaro Gonzalez C."/>
        </authorList>
    </citation>
    <scope>NUCLEOTIDE SEQUENCE</scope>
</reference>
<protein>
    <submittedName>
        <fullName evidence="1">Uncharacterized protein</fullName>
    </submittedName>
</protein>
<reference evidence="1" key="2">
    <citation type="journal article" date="2015" name="Fish Shellfish Immunol.">
        <title>Early steps in the European eel (Anguilla anguilla)-Vibrio vulnificus interaction in the gills: Role of the RtxA13 toxin.</title>
        <authorList>
            <person name="Callol A."/>
            <person name="Pajuelo D."/>
            <person name="Ebbesson L."/>
            <person name="Teles M."/>
            <person name="MacKenzie S."/>
            <person name="Amaro C."/>
        </authorList>
    </citation>
    <scope>NUCLEOTIDE SEQUENCE</scope>
</reference>
<dbReference type="AlphaFoldDB" id="A0A0E9VV64"/>
<accession>A0A0E9VV64</accession>
<organism evidence="1">
    <name type="scientific">Anguilla anguilla</name>
    <name type="common">European freshwater eel</name>
    <name type="synonym">Muraena anguilla</name>
    <dbReference type="NCBI Taxonomy" id="7936"/>
    <lineage>
        <taxon>Eukaryota</taxon>
        <taxon>Metazoa</taxon>
        <taxon>Chordata</taxon>
        <taxon>Craniata</taxon>
        <taxon>Vertebrata</taxon>
        <taxon>Euteleostomi</taxon>
        <taxon>Actinopterygii</taxon>
        <taxon>Neopterygii</taxon>
        <taxon>Teleostei</taxon>
        <taxon>Anguilliformes</taxon>
        <taxon>Anguillidae</taxon>
        <taxon>Anguilla</taxon>
    </lineage>
</organism>
<evidence type="ECO:0000313" key="1">
    <source>
        <dbReference type="EMBL" id="JAH81961.1"/>
    </source>
</evidence>
<proteinExistence type="predicted"/>
<name>A0A0E9VV64_ANGAN</name>